<reference evidence="1" key="1">
    <citation type="submission" date="2023-04" db="EMBL/GenBank/DDBJ databases">
        <authorList>
            <person name="Vijverberg K."/>
            <person name="Xiong W."/>
            <person name="Schranz E."/>
        </authorList>
    </citation>
    <scope>NUCLEOTIDE SEQUENCE</scope>
</reference>
<protein>
    <submittedName>
        <fullName evidence="1">Uncharacterized protein</fullName>
    </submittedName>
</protein>
<evidence type="ECO:0000313" key="2">
    <source>
        <dbReference type="Proteomes" id="UP001177003"/>
    </source>
</evidence>
<gene>
    <name evidence="1" type="ORF">LSALG_LOCUS25218</name>
</gene>
<dbReference type="EMBL" id="OX465081">
    <property type="protein sequence ID" value="CAI9285759.1"/>
    <property type="molecule type" value="Genomic_DNA"/>
</dbReference>
<name>A0AA36E746_LACSI</name>
<keyword evidence="2" id="KW-1185">Reference proteome</keyword>
<evidence type="ECO:0000313" key="1">
    <source>
        <dbReference type="EMBL" id="CAI9285759.1"/>
    </source>
</evidence>
<organism evidence="1 2">
    <name type="scientific">Lactuca saligna</name>
    <name type="common">Willowleaf lettuce</name>
    <dbReference type="NCBI Taxonomy" id="75948"/>
    <lineage>
        <taxon>Eukaryota</taxon>
        <taxon>Viridiplantae</taxon>
        <taxon>Streptophyta</taxon>
        <taxon>Embryophyta</taxon>
        <taxon>Tracheophyta</taxon>
        <taxon>Spermatophyta</taxon>
        <taxon>Magnoliopsida</taxon>
        <taxon>eudicotyledons</taxon>
        <taxon>Gunneridae</taxon>
        <taxon>Pentapetalae</taxon>
        <taxon>asterids</taxon>
        <taxon>campanulids</taxon>
        <taxon>Asterales</taxon>
        <taxon>Asteraceae</taxon>
        <taxon>Cichorioideae</taxon>
        <taxon>Cichorieae</taxon>
        <taxon>Lactucinae</taxon>
        <taxon>Lactuca</taxon>
    </lineage>
</organism>
<accession>A0AA36E746</accession>
<dbReference type="AlphaFoldDB" id="A0AA36E746"/>
<proteinExistence type="predicted"/>
<dbReference type="Proteomes" id="UP001177003">
    <property type="component" value="Chromosome 5"/>
</dbReference>
<sequence length="279" mass="30615">MQEPITTLLSSQSIEAERIVQDDEPNDDDIMVSCADFHFDLDEDNVPDNTIISDVKVSGETSLKEHHELFVEQVKTMKEFVDLKMAALKSEMDIEAEKIEKIYSIIHGKVDVIVKHVEYNTSYLTRLHAKTEKNSQVSEKLEEFLSSIKESISKASLSNQSSVSQESFSQLISSIETHLKVKLAPILELVHVLPTNVPPAKQVSQGGEKGCIGIGSSEDTDKGVVVGKLLSAQIPTSLPISFITTSTTTTTIHIMKGILIGESIGGYCSRSMPPPSKDN</sequence>